<dbReference type="Pfam" id="PF00403">
    <property type="entry name" value="HMA"/>
    <property type="match status" value="1"/>
</dbReference>
<dbReference type="InterPro" id="IPR006121">
    <property type="entry name" value="HMA_dom"/>
</dbReference>
<evidence type="ECO:0000259" key="7">
    <source>
        <dbReference type="PROSITE" id="PS50846"/>
    </source>
</evidence>
<name>A0A4Y1QMU0_PRUDU</name>
<feature type="compositionally biased region" description="Basic and acidic residues" evidence="6">
    <location>
        <begin position="72"/>
        <end position="93"/>
    </location>
</feature>
<evidence type="ECO:0000256" key="5">
    <source>
        <dbReference type="ARBA" id="ARBA00024045"/>
    </source>
</evidence>
<proteinExistence type="inferred from homology"/>
<feature type="region of interest" description="Disordered" evidence="6">
    <location>
        <begin position="66"/>
        <end position="196"/>
    </location>
</feature>
<evidence type="ECO:0000256" key="2">
    <source>
        <dbReference type="ARBA" id="ARBA00022723"/>
    </source>
</evidence>
<keyword evidence="2" id="KW-0479">Metal-binding</keyword>
<evidence type="ECO:0000256" key="6">
    <source>
        <dbReference type="SAM" id="MobiDB-lite"/>
    </source>
</evidence>
<feature type="domain" description="HMA" evidence="7">
    <location>
        <begin position="1"/>
        <end position="63"/>
    </location>
</feature>
<evidence type="ECO:0000256" key="3">
    <source>
        <dbReference type="ARBA" id="ARBA00023288"/>
    </source>
</evidence>
<dbReference type="PANTHER" id="PTHR45868">
    <property type="entry name" value="HEAVY METAL-ASSOCIATED ISOPRENYLATED PLANT PROTEIN 33-RELATED"/>
    <property type="match status" value="1"/>
</dbReference>
<feature type="compositionally biased region" description="Polar residues" evidence="6">
    <location>
        <begin position="107"/>
        <end position="117"/>
    </location>
</feature>
<comment type="similarity">
    <text evidence="5">Belongs to the HIPP family.</text>
</comment>
<dbReference type="AlphaFoldDB" id="A0A4Y1QMU0"/>
<protein>
    <submittedName>
        <fullName evidence="8">Heavy metal transport/detoxification superfamily protein</fullName>
    </submittedName>
</protein>
<sequence length="321" mass="35224">TWILRVSIHCEGCKRKVKKVLQKIDGVYTTAIDSQQNRVTVTGNVDVQTLIKKLIMKAGKKAELWPANLTGKDQHSLKAKNKDKQKGPNHSDEQNPCEKVGALKLSSAKNRASTATQADPPKVSGDMSPEMTTGGKESPAMNLQSNESEKRSVSKRKKNEEPKDYENRWCNLGPTGGSGAPASRGSQPLDHPGDRSHTRQMAFLYPMDYNSPLVYVAGGSAAASMGLAPNFYHVPSPPFTWATTSHQEIDGVMKKATCLDILQIFSDENANGCRNFEKVRMLRLRYLHSLLKIPAVEIQGSTLVMDIELVAPAQLPSAQLE</sequence>
<keyword evidence="1" id="KW-0488">Methylation</keyword>
<gene>
    <name evidence="8" type="ORF">Prudu_001117</name>
</gene>
<organism evidence="8">
    <name type="scientific">Prunus dulcis</name>
    <name type="common">Almond</name>
    <name type="synonym">Amygdalus dulcis</name>
    <dbReference type="NCBI Taxonomy" id="3755"/>
    <lineage>
        <taxon>Eukaryota</taxon>
        <taxon>Viridiplantae</taxon>
        <taxon>Streptophyta</taxon>
        <taxon>Embryophyta</taxon>
        <taxon>Tracheophyta</taxon>
        <taxon>Spermatophyta</taxon>
        <taxon>Magnoliopsida</taxon>
        <taxon>eudicotyledons</taxon>
        <taxon>Gunneridae</taxon>
        <taxon>Pentapetalae</taxon>
        <taxon>rosids</taxon>
        <taxon>fabids</taxon>
        <taxon>Rosales</taxon>
        <taxon>Rosaceae</taxon>
        <taxon>Amygdaloideae</taxon>
        <taxon>Amygdaleae</taxon>
        <taxon>Prunus</taxon>
    </lineage>
</organism>
<feature type="compositionally biased region" description="Basic and acidic residues" evidence="6">
    <location>
        <begin position="147"/>
        <end position="167"/>
    </location>
</feature>
<dbReference type="EMBL" id="AP019297">
    <property type="protein sequence ID" value="BBG93185.1"/>
    <property type="molecule type" value="Genomic_DNA"/>
</dbReference>
<dbReference type="SUPFAM" id="SSF55008">
    <property type="entry name" value="HMA, heavy metal-associated domain"/>
    <property type="match status" value="1"/>
</dbReference>
<dbReference type="InterPro" id="IPR036163">
    <property type="entry name" value="HMA_dom_sf"/>
</dbReference>
<dbReference type="PANTHER" id="PTHR45868:SF80">
    <property type="entry name" value="F15K9.8-RELATED"/>
    <property type="match status" value="1"/>
</dbReference>
<dbReference type="CDD" id="cd00371">
    <property type="entry name" value="HMA"/>
    <property type="match status" value="1"/>
</dbReference>
<keyword evidence="3" id="KW-0449">Lipoprotein</keyword>
<evidence type="ECO:0000256" key="1">
    <source>
        <dbReference type="ARBA" id="ARBA00022481"/>
    </source>
</evidence>
<dbReference type="PROSITE" id="PS50846">
    <property type="entry name" value="HMA_2"/>
    <property type="match status" value="1"/>
</dbReference>
<accession>A0A4Y1QMU0</accession>
<reference evidence="8" key="1">
    <citation type="journal article" date="2019" name="Science">
        <title>Mutation of a bHLH transcription factor allowed almond domestication.</title>
        <authorList>
            <person name="Sanchez-Perez R."/>
            <person name="Pavan S."/>
            <person name="Mazzeo R."/>
            <person name="Moldovan C."/>
            <person name="Aiese Cigliano R."/>
            <person name="Del Cueto J."/>
            <person name="Ricciardi F."/>
            <person name="Lotti C."/>
            <person name="Ricciardi L."/>
            <person name="Dicenta F."/>
            <person name="Lopez-Marques R.L."/>
            <person name="Lindberg Moller B."/>
        </authorList>
    </citation>
    <scope>NUCLEOTIDE SEQUENCE</scope>
</reference>
<dbReference type="Gene3D" id="3.30.70.100">
    <property type="match status" value="1"/>
</dbReference>
<evidence type="ECO:0000313" key="8">
    <source>
        <dbReference type="EMBL" id="BBG93185.1"/>
    </source>
</evidence>
<evidence type="ECO:0000256" key="4">
    <source>
        <dbReference type="ARBA" id="ARBA00023289"/>
    </source>
</evidence>
<keyword evidence="4" id="KW-0636">Prenylation</keyword>
<dbReference type="GO" id="GO:0046872">
    <property type="term" value="F:metal ion binding"/>
    <property type="evidence" value="ECO:0007669"/>
    <property type="project" value="UniProtKB-KW"/>
</dbReference>
<feature type="non-terminal residue" evidence="8">
    <location>
        <position position="1"/>
    </location>
</feature>